<evidence type="ECO:0000313" key="2">
    <source>
        <dbReference type="Proteomes" id="UP000197138"/>
    </source>
</evidence>
<dbReference type="EMBL" id="MTKT01004293">
    <property type="protein sequence ID" value="OWM71989.1"/>
    <property type="molecule type" value="Genomic_DNA"/>
</dbReference>
<dbReference type="Proteomes" id="UP000197138">
    <property type="component" value="Unassembled WGS sequence"/>
</dbReference>
<accession>A0A218WHN9</accession>
<organism evidence="1 2">
    <name type="scientific">Punica granatum</name>
    <name type="common">Pomegranate</name>
    <dbReference type="NCBI Taxonomy" id="22663"/>
    <lineage>
        <taxon>Eukaryota</taxon>
        <taxon>Viridiplantae</taxon>
        <taxon>Streptophyta</taxon>
        <taxon>Embryophyta</taxon>
        <taxon>Tracheophyta</taxon>
        <taxon>Spermatophyta</taxon>
        <taxon>Magnoliopsida</taxon>
        <taxon>eudicotyledons</taxon>
        <taxon>Gunneridae</taxon>
        <taxon>Pentapetalae</taxon>
        <taxon>rosids</taxon>
        <taxon>malvids</taxon>
        <taxon>Myrtales</taxon>
        <taxon>Lythraceae</taxon>
        <taxon>Punica</taxon>
    </lineage>
</organism>
<comment type="caution">
    <text evidence="1">The sequence shown here is derived from an EMBL/GenBank/DDBJ whole genome shotgun (WGS) entry which is preliminary data.</text>
</comment>
<sequence length="69" mass="7460">MLPADELFSNKKLVPLQVSVLKSSVRAVASTKVSSPNLAERRRSSDMSAMDLYSLLPKLRGVPADGRSS</sequence>
<protein>
    <submittedName>
        <fullName evidence="1">Uncharacterized protein</fullName>
    </submittedName>
</protein>
<gene>
    <name evidence="1" type="ORF">CDL15_Pgr017872</name>
</gene>
<dbReference type="AlphaFoldDB" id="A0A218WHN9"/>
<proteinExistence type="predicted"/>
<evidence type="ECO:0000313" key="1">
    <source>
        <dbReference type="EMBL" id="OWM71989.1"/>
    </source>
</evidence>
<name>A0A218WHN9_PUNGR</name>
<reference evidence="2" key="1">
    <citation type="journal article" date="2017" name="Plant J.">
        <title>The pomegranate (Punica granatum L.) genome and the genomics of punicalagin biosynthesis.</title>
        <authorList>
            <person name="Qin G."/>
            <person name="Xu C."/>
            <person name="Ming R."/>
            <person name="Tang H."/>
            <person name="Guyot R."/>
            <person name="Kramer E.M."/>
            <person name="Hu Y."/>
            <person name="Yi X."/>
            <person name="Qi Y."/>
            <person name="Xu X."/>
            <person name="Gao Z."/>
            <person name="Pan H."/>
            <person name="Jian J."/>
            <person name="Tian Y."/>
            <person name="Yue Z."/>
            <person name="Xu Y."/>
        </authorList>
    </citation>
    <scope>NUCLEOTIDE SEQUENCE [LARGE SCALE GENOMIC DNA]</scope>
    <source>
        <strain evidence="2">cv. Dabenzi</strain>
    </source>
</reference>